<dbReference type="KEGG" id="cbv:U729_587"/>
<feature type="domain" description="EamA" evidence="3">
    <location>
        <begin position="149"/>
        <end position="283"/>
    </location>
</feature>
<dbReference type="AlphaFoldDB" id="A0A0A7G207"/>
<feature type="domain" description="EamA" evidence="3">
    <location>
        <begin position="5"/>
        <end position="138"/>
    </location>
</feature>
<accession>A0A0A7G207</accession>
<feature type="transmembrane region" description="Helical" evidence="2">
    <location>
        <begin position="181"/>
        <end position="199"/>
    </location>
</feature>
<feature type="transmembrane region" description="Helical" evidence="2">
    <location>
        <begin position="243"/>
        <end position="261"/>
    </location>
</feature>
<feature type="transmembrane region" description="Helical" evidence="2">
    <location>
        <begin position="211"/>
        <end position="231"/>
    </location>
</feature>
<dbReference type="HOGENOM" id="CLU_033863_9_3_9"/>
<comment type="similarity">
    <text evidence="1">Belongs to the EamA transporter family.</text>
</comment>
<dbReference type="Pfam" id="PF00892">
    <property type="entry name" value="EamA"/>
    <property type="match status" value="2"/>
</dbReference>
<name>A0A0A7G207_9CLOT</name>
<dbReference type="InterPro" id="IPR000620">
    <property type="entry name" value="EamA_dom"/>
</dbReference>
<dbReference type="InterPro" id="IPR037185">
    <property type="entry name" value="EmrE-like"/>
</dbReference>
<evidence type="ECO:0000259" key="3">
    <source>
        <dbReference type="Pfam" id="PF00892"/>
    </source>
</evidence>
<feature type="transmembrane region" description="Helical" evidence="2">
    <location>
        <begin position="7"/>
        <end position="24"/>
    </location>
</feature>
<gene>
    <name evidence="4" type="ORF">U729_587</name>
</gene>
<keyword evidence="2" id="KW-0812">Transmembrane</keyword>
<keyword evidence="2" id="KW-1133">Transmembrane helix</keyword>
<feature type="transmembrane region" description="Helical" evidence="2">
    <location>
        <begin position="92"/>
        <end position="116"/>
    </location>
</feature>
<evidence type="ECO:0000256" key="1">
    <source>
        <dbReference type="ARBA" id="ARBA00007362"/>
    </source>
</evidence>
<proteinExistence type="inferred from homology"/>
<dbReference type="OrthoDB" id="9808556at2"/>
<feature type="transmembrane region" description="Helical" evidence="2">
    <location>
        <begin position="123"/>
        <end position="141"/>
    </location>
</feature>
<dbReference type="RefSeq" id="WP_039311477.1">
    <property type="nucleotide sequence ID" value="NZ_CP006905.1"/>
</dbReference>
<evidence type="ECO:0000313" key="5">
    <source>
        <dbReference type="Proteomes" id="UP000030635"/>
    </source>
</evidence>
<sequence>MKNYKGIIYAILASVAFGLMPIFAKNAYIHGSNSATVLIYRFSIAAVLLFIYLKFKNINLKVTKKQFLILFFTGAIGYTITTQTLFMSYNYLSVGLSTTLHFIYPAFVCILEYFIFRKNMSRIKLISLIFAGVGVYALVAFENQTLSFIGLVLALFSGISYGINVILLAIKEISDIDNRVITMYISFGAAIGMILYGGVTNQIILDMNISVALSYVLIAVVSTILSIILLLKGIEIIGASSASILGTFEPIVSIIMGIILFSEKLTFSLMLGTFFIVLSTIILAKDKNGDETIEEVIQNKNLGELKVKA</sequence>
<dbReference type="STRING" id="1561.NPD11_2404"/>
<protein>
    <submittedName>
        <fullName evidence="4">UAA transporter family protein</fullName>
    </submittedName>
</protein>
<feature type="transmembrane region" description="Helical" evidence="2">
    <location>
        <begin position="36"/>
        <end position="55"/>
    </location>
</feature>
<evidence type="ECO:0000313" key="4">
    <source>
        <dbReference type="EMBL" id="AIY85070.1"/>
    </source>
</evidence>
<feature type="transmembrane region" description="Helical" evidence="2">
    <location>
        <begin position="67"/>
        <end position="86"/>
    </location>
</feature>
<organism evidence="4 5">
    <name type="scientific">Clostridium baratii str. Sullivan</name>
    <dbReference type="NCBI Taxonomy" id="1415775"/>
    <lineage>
        <taxon>Bacteria</taxon>
        <taxon>Bacillati</taxon>
        <taxon>Bacillota</taxon>
        <taxon>Clostridia</taxon>
        <taxon>Eubacteriales</taxon>
        <taxon>Clostridiaceae</taxon>
        <taxon>Clostridium</taxon>
    </lineage>
</organism>
<dbReference type="SUPFAM" id="SSF103481">
    <property type="entry name" value="Multidrug resistance efflux transporter EmrE"/>
    <property type="match status" value="2"/>
</dbReference>
<reference evidence="4 5" key="1">
    <citation type="journal article" date="2015" name="Infect. Genet. Evol.">
        <title>Genomic sequences of six botulinum neurotoxin-producing strains representing three clostridial species illustrate the mobility and diversity of botulinum neurotoxin genes.</title>
        <authorList>
            <person name="Smith T.J."/>
            <person name="Hill K.K."/>
            <person name="Xie G."/>
            <person name="Foley B.T."/>
            <person name="Williamson C.H."/>
            <person name="Foster J.T."/>
            <person name="Johnson S.L."/>
            <person name="Chertkov O."/>
            <person name="Teshima H."/>
            <person name="Gibbons H.S."/>
            <person name="Johnsky L.A."/>
            <person name="Karavis M.A."/>
            <person name="Smith L.A."/>
        </authorList>
    </citation>
    <scope>NUCLEOTIDE SEQUENCE [LARGE SCALE GENOMIC DNA]</scope>
    <source>
        <strain evidence="4">Sullivan</strain>
    </source>
</reference>
<feature type="transmembrane region" description="Helical" evidence="2">
    <location>
        <begin position="267"/>
        <end position="284"/>
    </location>
</feature>
<feature type="transmembrane region" description="Helical" evidence="2">
    <location>
        <begin position="147"/>
        <end position="169"/>
    </location>
</feature>
<dbReference type="Proteomes" id="UP000030635">
    <property type="component" value="Chromosome"/>
</dbReference>
<keyword evidence="5" id="KW-1185">Reference proteome</keyword>
<dbReference type="GO" id="GO:0016020">
    <property type="term" value="C:membrane"/>
    <property type="evidence" value="ECO:0007669"/>
    <property type="project" value="InterPro"/>
</dbReference>
<dbReference type="eggNOG" id="COG0697">
    <property type="taxonomic scope" value="Bacteria"/>
</dbReference>
<dbReference type="EMBL" id="CP006905">
    <property type="protein sequence ID" value="AIY85070.1"/>
    <property type="molecule type" value="Genomic_DNA"/>
</dbReference>
<dbReference type="PANTHER" id="PTHR22911">
    <property type="entry name" value="ACYL-MALONYL CONDENSING ENZYME-RELATED"/>
    <property type="match status" value="1"/>
</dbReference>
<evidence type="ECO:0000256" key="2">
    <source>
        <dbReference type="SAM" id="Phobius"/>
    </source>
</evidence>
<keyword evidence="2" id="KW-0472">Membrane</keyword>